<dbReference type="InterPro" id="IPR003786">
    <property type="entry name" value="FdhD"/>
</dbReference>
<dbReference type="OrthoDB" id="9782042at2"/>
<sequence length="262" mass="28949">MVWQVNKTSTKIIKIKGDKIISTEDTIVREVPITLFLNGKEFVTMVCSPQSLEELTVGFLCSEGLLQSPSDLKDIKVDLENGLVYIEAAEGEAETKFLKRNITSCCGRGRPVFYFVNDAKSMNTVTTKLLLTPGQVWDLSDRLEQMSVLFQQTGGVHNAALCAATEVIFFYEDVGRHNAVDKIFGRAFLNQIPLEDKILVFSGRVSSEIVIKVGKMGVPVIISRSAPTDLALEMAEKLGITVVGFAKGERMNVYTHPERILG</sequence>
<dbReference type="RefSeq" id="WP_077715183.1">
    <property type="nucleotide sequence ID" value="NZ_CP019698.1"/>
</dbReference>
<comment type="function">
    <text evidence="3">Required for formate dehydrogenase (FDH) activity. Acts as a sulfur carrier protein that transfers sulfur from IscS to the molybdenum cofactor prior to its insertion into FDH.</text>
</comment>
<evidence type="ECO:0000313" key="5">
    <source>
        <dbReference type="Proteomes" id="UP000189464"/>
    </source>
</evidence>
<evidence type="ECO:0000256" key="2">
    <source>
        <dbReference type="ARBA" id="ARBA00023150"/>
    </source>
</evidence>
<proteinExistence type="inferred from homology"/>
<keyword evidence="1 3" id="KW-0963">Cytoplasm</keyword>
<dbReference type="PANTHER" id="PTHR30592">
    <property type="entry name" value="FORMATE DEHYDROGENASE"/>
    <property type="match status" value="1"/>
</dbReference>
<dbReference type="KEGG" id="dfg:B0537_14310"/>
<name>A0A1S6IZE8_9FIRM</name>
<dbReference type="STRING" id="1833852.B0537_14310"/>
<evidence type="ECO:0000313" key="4">
    <source>
        <dbReference type="EMBL" id="AQS60147.1"/>
    </source>
</evidence>
<dbReference type="SUPFAM" id="SSF53927">
    <property type="entry name" value="Cytidine deaminase-like"/>
    <property type="match status" value="1"/>
</dbReference>
<dbReference type="AlphaFoldDB" id="A0A1S6IZE8"/>
<feature type="active site" description="Cysteine persulfide intermediate" evidence="3">
    <location>
        <position position="106"/>
    </location>
</feature>
<dbReference type="GO" id="GO:0016783">
    <property type="term" value="F:sulfurtransferase activity"/>
    <property type="evidence" value="ECO:0007669"/>
    <property type="project" value="InterPro"/>
</dbReference>
<gene>
    <name evidence="3" type="primary">fdhD</name>
    <name evidence="4" type="ORF">B0537_14310</name>
</gene>
<reference evidence="4 5" key="1">
    <citation type="journal article" date="2016" name="Int. J. Syst. Evol. Microbiol.">
        <title>Desulfotomaculum ferrireducens sp. nov., a moderately thermophilic sulfate-reducing and dissimilatory Fe(III)-reducing bacterium isolated from compost.</title>
        <authorList>
            <person name="Yang G."/>
            <person name="Guo J."/>
            <person name="Zhuang L."/>
            <person name="Yuan Y."/>
            <person name="Zhou S."/>
        </authorList>
    </citation>
    <scope>NUCLEOTIDE SEQUENCE [LARGE SCALE GENOMIC DNA]</scope>
    <source>
        <strain evidence="4 5">GSS09</strain>
    </source>
</reference>
<organism evidence="4 5">
    <name type="scientific">Desulforamulus ferrireducens</name>
    <dbReference type="NCBI Taxonomy" id="1833852"/>
    <lineage>
        <taxon>Bacteria</taxon>
        <taxon>Bacillati</taxon>
        <taxon>Bacillota</taxon>
        <taxon>Clostridia</taxon>
        <taxon>Eubacteriales</taxon>
        <taxon>Peptococcaceae</taxon>
        <taxon>Desulforamulus</taxon>
    </lineage>
</organism>
<dbReference type="PIRSF" id="PIRSF015626">
    <property type="entry name" value="FdhD"/>
    <property type="match status" value="1"/>
</dbReference>
<dbReference type="Gene3D" id="3.40.140.10">
    <property type="entry name" value="Cytidine Deaminase, domain 2"/>
    <property type="match status" value="1"/>
</dbReference>
<dbReference type="Proteomes" id="UP000189464">
    <property type="component" value="Chromosome"/>
</dbReference>
<dbReference type="EMBL" id="CP019698">
    <property type="protein sequence ID" value="AQS60147.1"/>
    <property type="molecule type" value="Genomic_DNA"/>
</dbReference>
<dbReference type="GO" id="GO:0097163">
    <property type="term" value="F:sulfur carrier activity"/>
    <property type="evidence" value="ECO:0007669"/>
    <property type="project" value="UniProtKB-UniRule"/>
</dbReference>
<comment type="similarity">
    <text evidence="3">Belongs to the FdhD family.</text>
</comment>
<accession>A0A1S6IZE8</accession>
<dbReference type="Pfam" id="PF02634">
    <property type="entry name" value="FdhD-NarQ"/>
    <property type="match status" value="1"/>
</dbReference>
<comment type="subcellular location">
    <subcellularLocation>
        <location evidence="3">Cytoplasm</location>
    </subcellularLocation>
</comment>
<feature type="binding site" evidence="3">
    <location>
        <begin position="245"/>
        <end position="250"/>
    </location>
    <ligand>
        <name>Mo-bis(molybdopterin guanine dinucleotide)</name>
        <dbReference type="ChEBI" id="CHEBI:60539"/>
    </ligand>
</feature>
<dbReference type="PANTHER" id="PTHR30592:SF1">
    <property type="entry name" value="SULFUR CARRIER PROTEIN FDHD"/>
    <property type="match status" value="1"/>
</dbReference>
<dbReference type="NCBIfam" id="TIGR00129">
    <property type="entry name" value="fdhD_narQ"/>
    <property type="match status" value="1"/>
</dbReference>
<dbReference type="HAMAP" id="MF_00187">
    <property type="entry name" value="FdhD"/>
    <property type="match status" value="1"/>
</dbReference>
<keyword evidence="5" id="KW-1185">Reference proteome</keyword>
<evidence type="ECO:0000256" key="3">
    <source>
        <dbReference type="HAMAP-Rule" id="MF_00187"/>
    </source>
</evidence>
<dbReference type="GO" id="GO:0005737">
    <property type="term" value="C:cytoplasm"/>
    <property type="evidence" value="ECO:0007669"/>
    <property type="project" value="UniProtKB-SubCell"/>
</dbReference>
<keyword evidence="2 3" id="KW-0501">Molybdenum cofactor biosynthesis</keyword>
<dbReference type="GO" id="GO:0006777">
    <property type="term" value="P:Mo-molybdopterin cofactor biosynthetic process"/>
    <property type="evidence" value="ECO:0007669"/>
    <property type="project" value="UniProtKB-UniRule"/>
</dbReference>
<protein>
    <recommendedName>
        <fullName evidence="3">Sulfur carrier protein FdhD</fullName>
    </recommendedName>
</protein>
<evidence type="ECO:0000256" key="1">
    <source>
        <dbReference type="ARBA" id="ARBA00022490"/>
    </source>
</evidence>
<dbReference type="InterPro" id="IPR016193">
    <property type="entry name" value="Cytidine_deaminase-like"/>
</dbReference>
<dbReference type="Gene3D" id="3.10.20.10">
    <property type="match status" value="1"/>
</dbReference>